<accession>A0ABT7C086</accession>
<keyword evidence="2" id="KW-1185">Reference proteome</keyword>
<reference evidence="1 2" key="1">
    <citation type="submission" date="2023-01" db="EMBL/GenBank/DDBJ databases">
        <title>Novel diversity within Roseofilum (Cyanobacteria; Desertifilaceae) from marine benthic mats with descriptions of four novel species.</title>
        <authorList>
            <person name="Wang Y."/>
            <person name="Berthold D.E."/>
            <person name="Hu J."/>
            <person name="Lefler F.W."/>
            <person name="Laughinghouse H.D. IV."/>
        </authorList>
    </citation>
    <scope>NUCLEOTIDE SEQUENCE [LARGE SCALE GENOMIC DNA]</scope>
    <source>
        <strain evidence="1 2">BLCC-M143</strain>
    </source>
</reference>
<dbReference type="Proteomes" id="UP001232992">
    <property type="component" value="Unassembled WGS sequence"/>
</dbReference>
<evidence type="ECO:0000313" key="2">
    <source>
        <dbReference type="Proteomes" id="UP001232992"/>
    </source>
</evidence>
<dbReference type="EMBL" id="JAQOSQ010000012">
    <property type="protein sequence ID" value="MDJ1184159.1"/>
    <property type="molecule type" value="Genomic_DNA"/>
</dbReference>
<proteinExistence type="predicted"/>
<gene>
    <name evidence="1" type="ORF">PMH09_13290</name>
</gene>
<dbReference type="RefSeq" id="WP_283758812.1">
    <property type="nucleotide sequence ID" value="NZ_JAQOSQ010000012.1"/>
</dbReference>
<organism evidence="1 2">
    <name type="scientific">Roseofilum casamattae BLCC-M143</name>
    <dbReference type="NCBI Taxonomy" id="3022442"/>
    <lineage>
        <taxon>Bacteria</taxon>
        <taxon>Bacillati</taxon>
        <taxon>Cyanobacteriota</taxon>
        <taxon>Cyanophyceae</taxon>
        <taxon>Desertifilales</taxon>
        <taxon>Desertifilaceae</taxon>
        <taxon>Roseofilum</taxon>
        <taxon>Roseofilum casamattae</taxon>
    </lineage>
</organism>
<protein>
    <submittedName>
        <fullName evidence="1">Uncharacterized protein</fullName>
    </submittedName>
</protein>
<sequence length="82" mass="9293">MLTLESAIAKIYQLPLEQQNQVIELIELLEVQATQSSDETLHTVPNKPSISFVEATQEFMGCLDSDIEDLSHNPKYLDRFGQ</sequence>
<evidence type="ECO:0000313" key="1">
    <source>
        <dbReference type="EMBL" id="MDJ1184159.1"/>
    </source>
</evidence>
<comment type="caution">
    <text evidence="1">The sequence shown here is derived from an EMBL/GenBank/DDBJ whole genome shotgun (WGS) entry which is preliminary data.</text>
</comment>
<name>A0ABT7C086_9CYAN</name>